<dbReference type="Pfam" id="PF03556">
    <property type="entry name" value="Cullin_binding"/>
    <property type="match status" value="1"/>
</dbReference>
<organism evidence="3 4">
    <name type="scientific">Daedalea quercina L-15889</name>
    <dbReference type="NCBI Taxonomy" id="1314783"/>
    <lineage>
        <taxon>Eukaryota</taxon>
        <taxon>Fungi</taxon>
        <taxon>Dikarya</taxon>
        <taxon>Basidiomycota</taxon>
        <taxon>Agaricomycotina</taxon>
        <taxon>Agaricomycetes</taxon>
        <taxon>Polyporales</taxon>
        <taxon>Fomitopsis</taxon>
    </lineage>
</organism>
<dbReference type="Proteomes" id="UP000076727">
    <property type="component" value="Unassembled WGS sequence"/>
</dbReference>
<gene>
    <name evidence="3" type="ORF">DAEQUDRAFT_745861</name>
</gene>
<reference evidence="3 4" key="1">
    <citation type="journal article" date="2016" name="Mol. Biol. Evol.">
        <title>Comparative Genomics of Early-Diverging Mushroom-Forming Fungi Provides Insights into the Origins of Lignocellulose Decay Capabilities.</title>
        <authorList>
            <person name="Nagy L.G."/>
            <person name="Riley R."/>
            <person name="Tritt A."/>
            <person name="Adam C."/>
            <person name="Daum C."/>
            <person name="Floudas D."/>
            <person name="Sun H."/>
            <person name="Yadav J.S."/>
            <person name="Pangilinan J."/>
            <person name="Larsson K.H."/>
            <person name="Matsuura K."/>
            <person name="Barry K."/>
            <person name="Labutti K."/>
            <person name="Kuo R."/>
            <person name="Ohm R.A."/>
            <person name="Bhattacharya S.S."/>
            <person name="Shirouzu T."/>
            <person name="Yoshinaga Y."/>
            <person name="Martin F.M."/>
            <person name="Grigoriev I.V."/>
            <person name="Hibbett D.S."/>
        </authorList>
    </citation>
    <scope>NUCLEOTIDE SEQUENCE [LARGE SCALE GENOMIC DNA]</scope>
    <source>
        <strain evidence="3 4">L-15889</strain>
    </source>
</reference>
<dbReference type="GO" id="GO:0031624">
    <property type="term" value="F:ubiquitin conjugating enzyme binding"/>
    <property type="evidence" value="ECO:0007669"/>
    <property type="project" value="TreeGrafter"/>
</dbReference>
<dbReference type="OrthoDB" id="27198at2759"/>
<accession>A0A165PBY9</accession>
<evidence type="ECO:0000259" key="2">
    <source>
        <dbReference type="PROSITE" id="PS51229"/>
    </source>
</evidence>
<dbReference type="Pfam" id="PF14555">
    <property type="entry name" value="UBA_4"/>
    <property type="match status" value="1"/>
</dbReference>
<evidence type="ECO:0000313" key="4">
    <source>
        <dbReference type="Proteomes" id="UP000076727"/>
    </source>
</evidence>
<dbReference type="Gene3D" id="1.10.238.200">
    <property type="entry name" value="Cullin, PONY binding domain"/>
    <property type="match status" value="1"/>
</dbReference>
<dbReference type="PANTHER" id="PTHR12281">
    <property type="entry name" value="RP42 RELATED"/>
    <property type="match status" value="1"/>
</dbReference>
<dbReference type="STRING" id="1314783.A0A165PBY9"/>
<dbReference type="PROSITE" id="PS51229">
    <property type="entry name" value="DCUN1"/>
    <property type="match status" value="1"/>
</dbReference>
<dbReference type="PANTHER" id="PTHR12281:SF31">
    <property type="entry name" value="DCN1-LIKE PROTEIN 3"/>
    <property type="match status" value="1"/>
</dbReference>
<dbReference type="GO" id="GO:0045116">
    <property type="term" value="P:protein neddylation"/>
    <property type="evidence" value="ECO:0007669"/>
    <property type="project" value="TreeGrafter"/>
</dbReference>
<proteinExistence type="predicted"/>
<keyword evidence="4" id="KW-1185">Reference proteome</keyword>
<dbReference type="Gene3D" id="1.10.238.10">
    <property type="entry name" value="EF-hand"/>
    <property type="match status" value="1"/>
</dbReference>
<evidence type="ECO:0000256" key="1">
    <source>
        <dbReference type="RuleBase" id="RU410713"/>
    </source>
</evidence>
<dbReference type="GO" id="GO:0097602">
    <property type="term" value="F:cullin family protein binding"/>
    <property type="evidence" value="ECO:0007669"/>
    <property type="project" value="TreeGrafter"/>
</dbReference>
<comment type="function">
    <text evidence="1">Neddylation of cullins play an essential role in the regulation of SCF-type complexes activity.</text>
</comment>
<dbReference type="InterPro" id="IPR005176">
    <property type="entry name" value="PONY_dom"/>
</dbReference>
<protein>
    <recommendedName>
        <fullName evidence="1">Defective in cullin neddylation protein</fullName>
    </recommendedName>
</protein>
<sequence>MAMNVDQFVAVTGASTRDARRYLEKYKRLDVAIDAFYGDPNAFAGPQRSTVSTTKINQLFDQYKDPDASDGDDMIAVDGTIRLCGDLDSDPADVVWLAVAYELKSPSMGAWSRKGWVDGLKRLNCDSISGLQTLLGQLRVKLSQDPDYFTQVYNYTFEFSRPPGQRSLGLDDAEGFWALLIPHGLQGGALAHVQRDDDVDMTGEEGWKEEYTQWWFDFLNEKGGKGISKDTWQMFLEFVRTIDSKFERYDAEAAWPSTVDDFVEYAKERLAS</sequence>
<dbReference type="GO" id="GO:0032182">
    <property type="term" value="F:ubiquitin-like protein binding"/>
    <property type="evidence" value="ECO:0007669"/>
    <property type="project" value="TreeGrafter"/>
</dbReference>
<dbReference type="AlphaFoldDB" id="A0A165PBY9"/>
<dbReference type="InterPro" id="IPR014764">
    <property type="entry name" value="DCN-prot"/>
</dbReference>
<feature type="domain" description="DCUN1" evidence="2">
    <location>
        <begin position="51"/>
        <end position="267"/>
    </location>
</feature>
<dbReference type="GO" id="GO:0000151">
    <property type="term" value="C:ubiquitin ligase complex"/>
    <property type="evidence" value="ECO:0007669"/>
    <property type="project" value="TreeGrafter"/>
</dbReference>
<dbReference type="InterPro" id="IPR042460">
    <property type="entry name" value="DCN1-like_PONY"/>
</dbReference>
<name>A0A165PBY9_9APHY</name>
<evidence type="ECO:0000313" key="3">
    <source>
        <dbReference type="EMBL" id="KZT68021.1"/>
    </source>
</evidence>
<dbReference type="EMBL" id="KV429070">
    <property type="protein sequence ID" value="KZT68021.1"/>
    <property type="molecule type" value="Genomic_DNA"/>
</dbReference>